<dbReference type="OrthoDB" id="2245921at2759"/>
<dbReference type="EMBL" id="LT554985">
    <property type="protein sequence ID" value="SAM09044.1"/>
    <property type="molecule type" value="Genomic_DNA"/>
</dbReference>
<dbReference type="InParanoid" id="A0A168SW33"/>
<protein>
    <submittedName>
        <fullName evidence="1">Uncharacterized protein</fullName>
    </submittedName>
</protein>
<gene>
    <name evidence="1" type="primary">ABSGL_14718.1 scaffold 14966</name>
</gene>
<evidence type="ECO:0000313" key="2">
    <source>
        <dbReference type="Proteomes" id="UP000078561"/>
    </source>
</evidence>
<sequence>MEGNETRKRKSNMLDDISPFAELSSKRLNATGDITQESQPVESIADIMKPRQLSPNAITRAYVSCNAPSYAMGNTTARPSTPPFSMTLAHYNESSGSYTSSILD</sequence>
<dbReference type="AlphaFoldDB" id="A0A168SW33"/>
<evidence type="ECO:0000313" key="1">
    <source>
        <dbReference type="EMBL" id="SAM09044.1"/>
    </source>
</evidence>
<accession>A0A168SW33</accession>
<dbReference type="Proteomes" id="UP000078561">
    <property type="component" value="Unassembled WGS sequence"/>
</dbReference>
<proteinExistence type="predicted"/>
<keyword evidence="2" id="KW-1185">Reference proteome</keyword>
<organism evidence="1">
    <name type="scientific">Absidia glauca</name>
    <name type="common">Pin mould</name>
    <dbReference type="NCBI Taxonomy" id="4829"/>
    <lineage>
        <taxon>Eukaryota</taxon>
        <taxon>Fungi</taxon>
        <taxon>Fungi incertae sedis</taxon>
        <taxon>Mucoromycota</taxon>
        <taxon>Mucoromycotina</taxon>
        <taxon>Mucoromycetes</taxon>
        <taxon>Mucorales</taxon>
        <taxon>Cunninghamellaceae</taxon>
        <taxon>Absidia</taxon>
    </lineage>
</organism>
<reference evidence="1" key="1">
    <citation type="submission" date="2016-04" db="EMBL/GenBank/DDBJ databases">
        <authorList>
            <person name="Evans L.H."/>
            <person name="Alamgir A."/>
            <person name="Owens N."/>
            <person name="Weber N.D."/>
            <person name="Virtaneva K."/>
            <person name="Barbian K."/>
            <person name="Babar A."/>
            <person name="Rosenke K."/>
        </authorList>
    </citation>
    <scope>NUCLEOTIDE SEQUENCE [LARGE SCALE GENOMIC DNA]</scope>
    <source>
        <strain evidence="1">CBS 101.48</strain>
    </source>
</reference>
<name>A0A168SW33_ABSGL</name>